<dbReference type="RefSeq" id="WP_128685582.1">
    <property type="nucleotide sequence ID" value="NZ_CP029684.2"/>
</dbReference>
<keyword evidence="1" id="KW-1133">Transmembrane helix</keyword>
<dbReference type="AlphaFoldDB" id="A0AAJ1RCN8"/>
<gene>
    <name evidence="3" type="ORF">DLJ48_02415</name>
    <name evidence="2" type="ORF">EVC35_05855</name>
</gene>
<evidence type="ECO:0000256" key="1">
    <source>
        <dbReference type="SAM" id="Phobius"/>
    </source>
</evidence>
<evidence type="ECO:0000313" key="2">
    <source>
        <dbReference type="EMBL" id="MDN6900525.1"/>
    </source>
</evidence>
<dbReference type="InterPro" id="IPR008407">
    <property type="entry name" value="Brnchd-chn_aa_trnsp_AzlD"/>
</dbReference>
<keyword evidence="1" id="KW-0472">Membrane</keyword>
<feature type="transmembrane region" description="Helical" evidence="1">
    <location>
        <begin position="39"/>
        <end position="59"/>
    </location>
</feature>
<evidence type="ECO:0000313" key="5">
    <source>
        <dbReference type="Proteomes" id="UP001167919"/>
    </source>
</evidence>
<sequence>MLTKVYLTIILCGLVTWLSRSLPFLLLKKVKLPSWLVDFLSFVPIAIITAILFENLLTVKNGYWPILNLDNCLAAVPSLVAGLLTKNLLVIVLVGVLAMALLRLSGTN</sequence>
<evidence type="ECO:0000313" key="4">
    <source>
        <dbReference type="Proteomes" id="UP000286907"/>
    </source>
</evidence>
<organism evidence="2 5">
    <name type="scientific">Oenococcus sicerae</name>
    <dbReference type="NCBI Taxonomy" id="2203724"/>
    <lineage>
        <taxon>Bacteria</taxon>
        <taxon>Bacillati</taxon>
        <taxon>Bacillota</taxon>
        <taxon>Bacilli</taxon>
        <taxon>Lactobacillales</taxon>
        <taxon>Lactobacillaceae</taxon>
        <taxon>Oenococcus</taxon>
    </lineage>
</organism>
<accession>A0AAJ1RCN8</accession>
<reference evidence="2" key="2">
    <citation type="submission" date="2019-01" db="EMBL/GenBank/DDBJ databases">
        <title>Oenococcus sicerae UCMA17102.</title>
        <authorList>
            <person name="Cousin F.J."/>
            <person name="Le Guellec R."/>
            <person name="Cretenet M."/>
        </authorList>
    </citation>
    <scope>NUCLEOTIDE SEQUENCE</scope>
    <source>
        <strain evidence="2">UCMA17102</strain>
    </source>
</reference>
<reference evidence="3" key="3">
    <citation type="submission" date="2020-01" db="EMBL/GenBank/DDBJ databases">
        <authorList>
            <person name="Cousin F.J."/>
            <person name="Le Guellec R."/>
            <person name="Cretenet M."/>
        </authorList>
    </citation>
    <scope>NUCLEOTIDE SEQUENCE</scope>
    <source>
        <strain evidence="3">UCMA 15228</strain>
    </source>
</reference>
<protein>
    <submittedName>
        <fullName evidence="2">AzlD domain-containing protein</fullName>
    </submittedName>
</protein>
<keyword evidence="1" id="KW-0812">Transmembrane</keyword>
<feature type="transmembrane region" description="Helical" evidence="1">
    <location>
        <begin position="6"/>
        <end position="27"/>
    </location>
</feature>
<dbReference type="Proteomes" id="UP000286907">
    <property type="component" value="Chromosome"/>
</dbReference>
<name>A0AAJ1RCN8_9LACO</name>
<proteinExistence type="predicted"/>
<dbReference type="Proteomes" id="UP001167919">
    <property type="component" value="Unassembled WGS sequence"/>
</dbReference>
<feature type="transmembrane region" description="Helical" evidence="1">
    <location>
        <begin position="79"/>
        <end position="102"/>
    </location>
</feature>
<dbReference type="Pfam" id="PF05437">
    <property type="entry name" value="AzlD"/>
    <property type="match status" value="1"/>
</dbReference>
<evidence type="ECO:0000313" key="3">
    <source>
        <dbReference type="EMBL" id="QAS69456.1"/>
    </source>
</evidence>
<reference evidence="3 4" key="1">
    <citation type="journal article" date="2019" name="Syst. Appl. Microbiol.">
        <title>Oenococcus sicerae sp. nov., isolated from French cider.</title>
        <authorList>
            <person name="Cousin F.J."/>
            <person name="Le Guellec R."/>
            <person name="Chagnot C."/>
            <person name="Goux D."/>
            <person name="Dalmasso M."/>
            <person name="Laplace J.M."/>
            <person name="Cretenet M."/>
        </authorList>
    </citation>
    <scope>NUCLEOTIDE SEQUENCE [LARGE SCALE GENOMIC DNA]</scope>
    <source>
        <strain evidence="3 4">UCMA 15228</strain>
    </source>
</reference>
<dbReference type="EMBL" id="CP029684">
    <property type="protein sequence ID" value="QAS69456.1"/>
    <property type="molecule type" value="Genomic_DNA"/>
</dbReference>
<keyword evidence="4" id="KW-1185">Reference proteome</keyword>
<dbReference type="EMBL" id="SDWY01000003">
    <property type="protein sequence ID" value="MDN6900525.1"/>
    <property type="molecule type" value="Genomic_DNA"/>
</dbReference>